<evidence type="ECO:0000256" key="2">
    <source>
        <dbReference type="SAM" id="MobiDB-lite"/>
    </source>
</evidence>
<accession>A0A3M6TT42</accession>
<name>A0A3M6TT42_POCDA</name>
<proteinExistence type="predicted"/>
<dbReference type="GO" id="GO:0060287">
    <property type="term" value="P:epithelial cilium movement involved in determination of left/right asymmetry"/>
    <property type="evidence" value="ECO:0007669"/>
    <property type="project" value="TreeGrafter"/>
</dbReference>
<protein>
    <submittedName>
        <fullName evidence="3">Uncharacterized protein</fullName>
    </submittedName>
</protein>
<dbReference type="SMART" id="SM00667">
    <property type="entry name" value="LisH"/>
    <property type="match status" value="1"/>
</dbReference>
<dbReference type="AlphaFoldDB" id="A0A3M6TT42"/>
<gene>
    <name evidence="3" type="ORF">pdam_00006048</name>
</gene>
<organism evidence="3 4">
    <name type="scientific">Pocillopora damicornis</name>
    <name type="common">Cauliflower coral</name>
    <name type="synonym">Millepora damicornis</name>
    <dbReference type="NCBI Taxonomy" id="46731"/>
    <lineage>
        <taxon>Eukaryota</taxon>
        <taxon>Metazoa</taxon>
        <taxon>Cnidaria</taxon>
        <taxon>Anthozoa</taxon>
        <taxon>Hexacorallia</taxon>
        <taxon>Scleractinia</taxon>
        <taxon>Astrocoeniina</taxon>
        <taxon>Pocilloporidae</taxon>
        <taxon>Pocillopora</taxon>
    </lineage>
</organism>
<keyword evidence="1" id="KW-0175">Coiled coil</keyword>
<dbReference type="InterPro" id="IPR006594">
    <property type="entry name" value="LisH"/>
</dbReference>
<dbReference type="Proteomes" id="UP000275408">
    <property type="component" value="Unassembled WGS sequence"/>
</dbReference>
<dbReference type="Gene3D" id="1.20.960.40">
    <property type="match status" value="1"/>
</dbReference>
<feature type="coiled-coil region" evidence="1">
    <location>
        <begin position="227"/>
        <end position="447"/>
    </location>
</feature>
<keyword evidence="4" id="KW-1185">Reference proteome</keyword>
<dbReference type="Pfam" id="PF16045">
    <property type="entry name" value="LisH_2"/>
    <property type="match status" value="1"/>
</dbReference>
<dbReference type="PANTHER" id="PTHR39063:SF1">
    <property type="entry name" value="OFD1 CENTRIOLE AND CENTRIOLAR SATELLITE PROTEIN"/>
    <property type="match status" value="1"/>
</dbReference>
<dbReference type="PANTHER" id="PTHR39063">
    <property type="entry name" value="ORAL-FACIAL-DIGITAL SYNDROME 1 PROTEIN HOMOLOG"/>
    <property type="match status" value="1"/>
</dbReference>
<dbReference type="STRING" id="46731.A0A3M6TT42"/>
<dbReference type="EMBL" id="RCHS01002978">
    <property type="protein sequence ID" value="RMX44516.1"/>
    <property type="molecule type" value="Genomic_DNA"/>
</dbReference>
<comment type="caution">
    <text evidence="3">The sequence shown here is derived from an EMBL/GenBank/DDBJ whole genome shotgun (WGS) entry which is preliminary data.</text>
</comment>
<evidence type="ECO:0000313" key="3">
    <source>
        <dbReference type="EMBL" id="RMX44516.1"/>
    </source>
</evidence>
<dbReference type="OrthoDB" id="206339at2759"/>
<feature type="region of interest" description="Disordered" evidence="2">
    <location>
        <begin position="638"/>
        <end position="662"/>
    </location>
</feature>
<evidence type="ECO:0000313" key="4">
    <source>
        <dbReference type="Proteomes" id="UP000275408"/>
    </source>
</evidence>
<evidence type="ECO:0000256" key="1">
    <source>
        <dbReference type="SAM" id="Coils"/>
    </source>
</evidence>
<feature type="compositionally biased region" description="Polar residues" evidence="2">
    <location>
        <begin position="640"/>
        <end position="662"/>
    </location>
</feature>
<dbReference type="GO" id="GO:0036064">
    <property type="term" value="C:ciliary basal body"/>
    <property type="evidence" value="ECO:0007669"/>
    <property type="project" value="TreeGrafter"/>
</dbReference>
<sequence>MAELSPEEFKKSLFTTFRSRGVLEALKSQLRNRLIKELQETAGKDDLAELHGQSENTETVCKLAANSLVADHLKRCNYEYSLSVFMPESGLQEHKLLTMRDILLLLKIREGSELYKNMEIVLDKHGSSNGLLVEFLSALGVSNDHGKSSKAVQASLKQLSSIEDKLQSVERQYLKNLQTENQKWSSQTEKWLLGLHKQWEHDKKKLLEEELGYLKATELARVRFEEKEKYQREVQTIRKQLEEKYAAKAEKLKADEREKLQLLSTQQQLQEEEAHAQRQKLLEDMLSLKQRETEFDLNHQMKAKTLKLEEERINVLSQELKIKKSLLEDAEANFNRRLDEEVQRYKLKCDEESHDRRQTLELREKRLQRDLDGFERKQGVYINTSDELQRTKGKLKELQIQLDDNKTQLALALQQKEMMSIKLSEDLEAIKERDDALAKENAILNRNLLKYEDEEKGNQRLISELREKSMESAADLLHLRDQLKQMEKTAKSKEKSWKDYKTKMESRLDEECQKRLKYQQLYEETMMSQSALNQEVADLKLTLQQTQQVLDVELGRRRANSIPCMESMPSELESPAVNTTQWEGDRTSVTDSAMDETSSTVVMIAQSKELFDRLEKEAKELEESYQKFQSRINQMELDVHSTSRSPDLHYPTQNLHGNTSFD</sequence>
<dbReference type="InterPro" id="IPR055289">
    <property type="entry name" value="OFD1"/>
</dbReference>
<feature type="coiled-coil region" evidence="1">
    <location>
        <begin position="604"/>
        <end position="638"/>
    </location>
</feature>
<dbReference type="PROSITE" id="PS50896">
    <property type="entry name" value="LISH"/>
    <property type="match status" value="1"/>
</dbReference>
<reference evidence="3 4" key="1">
    <citation type="journal article" date="2018" name="Sci. Rep.">
        <title>Comparative analysis of the Pocillopora damicornis genome highlights role of immune system in coral evolution.</title>
        <authorList>
            <person name="Cunning R."/>
            <person name="Bay R.A."/>
            <person name="Gillette P."/>
            <person name="Baker A.C."/>
            <person name="Traylor-Knowles N."/>
        </authorList>
    </citation>
    <scope>NUCLEOTIDE SEQUENCE [LARGE SCALE GENOMIC DNA]</scope>
    <source>
        <strain evidence="3">RSMAS</strain>
        <tissue evidence="3">Whole animal</tissue>
    </source>
</reference>
<dbReference type="GO" id="GO:0005813">
    <property type="term" value="C:centrosome"/>
    <property type="evidence" value="ECO:0007669"/>
    <property type="project" value="TreeGrafter"/>
</dbReference>
<dbReference type="GO" id="GO:0005576">
    <property type="term" value="C:extracellular region"/>
    <property type="evidence" value="ECO:0007669"/>
    <property type="project" value="GOC"/>
</dbReference>